<reference evidence="1" key="1">
    <citation type="journal article" date="2014" name="Int. J. Syst. Evol. Microbiol.">
        <title>Complete genome sequence of Corynebacterium casei LMG S-19264T (=DSM 44701T), isolated from a smear-ripened cheese.</title>
        <authorList>
            <consortium name="US DOE Joint Genome Institute (JGI-PGF)"/>
            <person name="Walter F."/>
            <person name="Albersmeier A."/>
            <person name="Kalinowski J."/>
            <person name="Ruckert C."/>
        </authorList>
    </citation>
    <scope>NUCLEOTIDE SEQUENCE</scope>
    <source>
        <strain evidence="1">KCTC 32255</strain>
    </source>
</reference>
<organism evidence="1 2">
    <name type="scientific">Novosphingobium colocasiae</name>
    <dbReference type="NCBI Taxonomy" id="1256513"/>
    <lineage>
        <taxon>Bacteria</taxon>
        <taxon>Pseudomonadati</taxon>
        <taxon>Pseudomonadota</taxon>
        <taxon>Alphaproteobacteria</taxon>
        <taxon>Sphingomonadales</taxon>
        <taxon>Sphingomonadaceae</taxon>
        <taxon>Novosphingobium</taxon>
    </lineage>
</organism>
<evidence type="ECO:0000313" key="2">
    <source>
        <dbReference type="Proteomes" id="UP000648075"/>
    </source>
</evidence>
<gene>
    <name evidence="1" type="ORF">GCM10011614_25350</name>
</gene>
<evidence type="ECO:0000313" key="1">
    <source>
        <dbReference type="EMBL" id="GGZ09406.1"/>
    </source>
</evidence>
<sequence length="119" mass="13544">MRVEGHDSMNAVSRFIDRLQDDGGLKGTDIANFADVSSATVHRWKAGSHAPRPEVQLLLARLHYVVSRLDEYYTPEEVRIWLYSEHPQLDGQRAIDLIVNDRTAEVIAILDRLDAEAYL</sequence>
<dbReference type="Proteomes" id="UP000648075">
    <property type="component" value="Unassembled WGS sequence"/>
</dbReference>
<protein>
    <recommendedName>
        <fullName evidence="3">Antitoxin Xre/MbcA/ParS-like toxin-binding domain-containing protein</fullName>
    </recommendedName>
</protein>
<accession>A0A918PH45</accession>
<keyword evidence="2" id="KW-1185">Reference proteome</keyword>
<name>A0A918PH45_9SPHN</name>
<dbReference type="AlphaFoldDB" id="A0A918PH45"/>
<reference evidence="1" key="2">
    <citation type="submission" date="2020-09" db="EMBL/GenBank/DDBJ databases">
        <authorList>
            <person name="Sun Q."/>
            <person name="Kim S."/>
        </authorList>
    </citation>
    <scope>NUCLEOTIDE SEQUENCE</scope>
    <source>
        <strain evidence="1">KCTC 32255</strain>
    </source>
</reference>
<evidence type="ECO:0008006" key="3">
    <source>
        <dbReference type="Google" id="ProtNLM"/>
    </source>
</evidence>
<proteinExistence type="predicted"/>
<comment type="caution">
    <text evidence="1">The sequence shown here is derived from an EMBL/GenBank/DDBJ whole genome shotgun (WGS) entry which is preliminary data.</text>
</comment>
<dbReference type="EMBL" id="BMZA01000010">
    <property type="protein sequence ID" value="GGZ09406.1"/>
    <property type="molecule type" value="Genomic_DNA"/>
</dbReference>